<dbReference type="Gene3D" id="2.120.10.30">
    <property type="entry name" value="TolB, C-terminal domain"/>
    <property type="match status" value="1"/>
</dbReference>
<dbReference type="InterPro" id="IPR053224">
    <property type="entry name" value="Sensory_adhesion_molecule"/>
</dbReference>
<organism evidence="1 2">
    <name type="scientific">Microcystis aeruginosa NIES-2520</name>
    <dbReference type="NCBI Taxonomy" id="2303982"/>
    <lineage>
        <taxon>Bacteria</taxon>
        <taxon>Bacillati</taxon>
        <taxon>Cyanobacteriota</taxon>
        <taxon>Cyanophyceae</taxon>
        <taxon>Oscillatoriophycideae</taxon>
        <taxon>Chroococcales</taxon>
        <taxon>Microcystaceae</taxon>
        <taxon>Microcystis</taxon>
    </lineage>
</organism>
<dbReference type="AlphaFoldDB" id="A0A5A5RL09"/>
<evidence type="ECO:0000313" key="2">
    <source>
        <dbReference type="Proteomes" id="UP000324917"/>
    </source>
</evidence>
<evidence type="ECO:0000313" key="1">
    <source>
        <dbReference type="EMBL" id="GCA73807.1"/>
    </source>
</evidence>
<evidence type="ECO:0008006" key="3">
    <source>
        <dbReference type="Google" id="ProtNLM"/>
    </source>
</evidence>
<proteinExistence type="predicted"/>
<dbReference type="InterPro" id="IPR011042">
    <property type="entry name" value="6-blade_b-propeller_TolB-like"/>
</dbReference>
<dbReference type="RefSeq" id="WP_149985644.1">
    <property type="nucleotide sequence ID" value="NZ_BHVP01000007.1"/>
</dbReference>
<dbReference type="PANTHER" id="PTHR31460">
    <property type="match status" value="1"/>
</dbReference>
<reference evidence="1 2" key="1">
    <citation type="submission" date="2018-09" db="EMBL/GenBank/DDBJ databases">
        <title>Evolutionary history of phycoerythrin pigmentation in the water bloom-forming cyanobacterium Microcystis aeruginosa.</title>
        <authorList>
            <person name="Tanabe Y."/>
            <person name="Tanabe Y."/>
            <person name="Yamaguchi H."/>
        </authorList>
    </citation>
    <scope>NUCLEOTIDE SEQUENCE [LARGE SCALE GENOMIC DNA]</scope>
    <source>
        <strain evidence="1 2">NIES-2520</strain>
    </source>
</reference>
<protein>
    <recommendedName>
        <fullName evidence="3">SMP-30/Gluconolactonase/LRE-like region domain-containing protein</fullName>
    </recommendedName>
</protein>
<dbReference type="Proteomes" id="UP000324917">
    <property type="component" value="Unassembled WGS sequence"/>
</dbReference>
<accession>A0A5A5RL09</accession>
<dbReference type="PANTHER" id="PTHR31460:SF3">
    <property type="entry name" value="MESOCENTIN"/>
    <property type="match status" value="1"/>
</dbReference>
<comment type="caution">
    <text evidence="1">The sequence shown here is derived from an EMBL/GenBank/DDBJ whole genome shotgun (WGS) entry which is preliminary data.</text>
</comment>
<sequence length="366" mass="39653">MTRFPLARLLLALFTILIFLLSSSTGIALAQEKCELSRYVLPGNRSFPEGVTYQPETGYVFASSVVDGTIFRGQLGKEELESFLPAGSDGRRRAQGIKIDAQKRLFVSGSSTGLILVYDSTNGELLAKFDTGIEPGVVTRTECLDGAFLDLNIKDCSIINDVTILPSGDAYFTDSFSPYLFRVTSDSQGKFTLERFMDFTGTSLVYGKGQGITANINLNGIVSTPDGAYLIVAQTNTGKLFRIALADKTVTEINLGGELVSGDGLVLNGQTLYVVRNNHDIATLHLAPDWSSGQLVSIFDDPILNTPTTMALVEDCLLVTNSQFEKQVPGATPELPFTLLSIPIEVVENGAGLDRDLNLVSRRTER</sequence>
<gene>
    <name evidence="1" type="ORF">MiTe_00627</name>
</gene>
<dbReference type="SUPFAM" id="SSF63829">
    <property type="entry name" value="Calcium-dependent phosphotriesterase"/>
    <property type="match status" value="1"/>
</dbReference>
<name>A0A5A5RL09_MICAE</name>
<dbReference type="EMBL" id="BHVP01000007">
    <property type="protein sequence ID" value="GCA73807.1"/>
    <property type="molecule type" value="Genomic_DNA"/>
</dbReference>